<comment type="caution">
    <text evidence="3">The sequence shown here is derived from an EMBL/GenBank/DDBJ whole genome shotgun (WGS) entry which is preliminary data.</text>
</comment>
<evidence type="ECO:0000313" key="4">
    <source>
        <dbReference type="Proteomes" id="UP000784294"/>
    </source>
</evidence>
<dbReference type="GO" id="GO:0006085">
    <property type="term" value="P:acetyl-CoA biosynthetic process"/>
    <property type="evidence" value="ECO:0007669"/>
    <property type="project" value="TreeGrafter"/>
</dbReference>
<dbReference type="PANTHER" id="PTHR24095">
    <property type="entry name" value="ACETYL-COENZYME A SYNTHETASE"/>
    <property type="match status" value="1"/>
</dbReference>
<dbReference type="GO" id="GO:0003987">
    <property type="term" value="F:acetate-CoA ligase activity"/>
    <property type="evidence" value="ECO:0007669"/>
    <property type="project" value="UniProtKB-EC"/>
</dbReference>
<proteinExistence type="predicted"/>
<gene>
    <name evidence="3" type="ORF">PXEA_LOCUS5574</name>
</gene>
<evidence type="ECO:0000256" key="1">
    <source>
        <dbReference type="ARBA" id="ARBA00013275"/>
    </source>
</evidence>
<organism evidence="3 4">
    <name type="scientific">Protopolystoma xenopodis</name>
    <dbReference type="NCBI Taxonomy" id="117903"/>
    <lineage>
        <taxon>Eukaryota</taxon>
        <taxon>Metazoa</taxon>
        <taxon>Spiralia</taxon>
        <taxon>Lophotrochozoa</taxon>
        <taxon>Platyhelminthes</taxon>
        <taxon>Monogenea</taxon>
        <taxon>Polyopisthocotylea</taxon>
        <taxon>Polystomatidea</taxon>
        <taxon>Polystomatidae</taxon>
        <taxon>Protopolystoma</taxon>
    </lineage>
</organism>
<name>A0A448WHT9_9PLAT</name>
<evidence type="ECO:0000259" key="2">
    <source>
        <dbReference type="Pfam" id="PF00501"/>
    </source>
</evidence>
<dbReference type="AlphaFoldDB" id="A0A448WHT9"/>
<protein>
    <recommendedName>
        <fullName evidence="1">acetate--CoA ligase</fullName>
        <ecNumber evidence="1">6.2.1.1</ecNumber>
    </recommendedName>
</protein>
<dbReference type="Proteomes" id="UP000784294">
    <property type="component" value="Unassembled WGS sequence"/>
</dbReference>
<feature type="domain" description="AMP-dependent synthetase/ligase" evidence="2">
    <location>
        <begin position="3"/>
        <end position="80"/>
    </location>
</feature>
<dbReference type="Gene3D" id="3.40.50.12780">
    <property type="entry name" value="N-terminal domain of ligase-like"/>
    <property type="match status" value="1"/>
</dbReference>
<keyword evidence="4" id="KW-1185">Reference proteome</keyword>
<dbReference type="SUPFAM" id="SSF56801">
    <property type="entry name" value="Acetyl-CoA synthetase-like"/>
    <property type="match status" value="1"/>
</dbReference>
<reference evidence="3" key="1">
    <citation type="submission" date="2018-11" db="EMBL/GenBank/DDBJ databases">
        <authorList>
            <consortium name="Pathogen Informatics"/>
        </authorList>
    </citation>
    <scope>NUCLEOTIDE SEQUENCE</scope>
</reference>
<dbReference type="InterPro" id="IPR000873">
    <property type="entry name" value="AMP-dep_synth/lig_dom"/>
</dbReference>
<dbReference type="OrthoDB" id="1706066at2759"/>
<dbReference type="PANTHER" id="PTHR24095:SF244">
    <property type="entry name" value="ACETYL-COENZYME A SYNTHETASE"/>
    <property type="match status" value="1"/>
</dbReference>
<dbReference type="EC" id="6.2.1.1" evidence="1"/>
<dbReference type="InterPro" id="IPR042099">
    <property type="entry name" value="ANL_N_sf"/>
</dbReference>
<sequence>MQGIHVIGSVGEPIDPDAWSWYYHIVGQGHCSLVDTFWQTETGGHMLTPLPGCTPMKPGAATRPFFGVKPALLSDDNEPVCDHGFHLLFFLARFYNRMPY</sequence>
<dbReference type="Pfam" id="PF00501">
    <property type="entry name" value="AMP-binding"/>
    <property type="match status" value="1"/>
</dbReference>
<dbReference type="EMBL" id="CAAALY010013879">
    <property type="protein sequence ID" value="VEL12134.1"/>
    <property type="molecule type" value="Genomic_DNA"/>
</dbReference>
<accession>A0A448WHT9</accession>
<evidence type="ECO:0000313" key="3">
    <source>
        <dbReference type="EMBL" id="VEL12134.1"/>
    </source>
</evidence>